<accession>A0A918K4D8</accession>
<name>A0A918K4D8_9GAMM</name>
<dbReference type="EMBL" id="BMXR01000003">
    <property type="protein sequence ID" value="GGX48320.1"/>
    <property type="molecule type" value="Genomic_DNA"/>
</dbReference>
<keyword evidence="7 14" id="KW-1133">Transmembrane helix</keyword>
<comment type="caution">
    <text evidence="15">The sequence shown here is derived from an EMBL/GenBank/DDBJ whole genome shotgun (WGS) entry which is preliminary data.</text>
</comment>
<evidence type="ECO:0000256" key="3">
    <source>
        <dbReference type="ARBA" id="ARBA00012292"/>
    </source>
</evidence>
<keyword evidence="16" id="KW-1185">Reference proteome</keyword>
<evidence type="ECO:0000256" key="8">
    <source>
        <dbReference type="ARBA" id="ARBA00023133"/>
    </source>
</evidence>
<dbReference type="GO" id="GO:0048034">
    <property type="term" value="P:heme O biosynthetic process"/>
    <property type="evidence" value="ECO:0007669"/>
    <property type="project" value="UniProtKB-UniRule"/>
</dbReference>
<evidence type="ECO:0000256" key="4">
    <source>
        <dbReference type="ARBA" id="ARBA00022475"/>
    </source>
</evidence>
<dbReference type="InterPro" id="IPR030470">
    <property type="entry name" value="UbiA_prenylTrfase_CS"/>
</dbReference>
<comment type="subcellular location">
    <subcellularLocation>
        <location evidence="1 14">Cell membrane</location>
        <topology evidence="1 14">Multi-pass membrane protein</topology>
    </subcellularLocation>
</comment>
<feature type="transmembrane region" description="Helical" evidence="14">
    <location>
        <begin position="120"/>
        <end position="138"/>
    </location>
</feature>
<feature type="transmembrane region" description="Helical" evidence="14">
    <location>
        <begin position="213"/>
        <end position="236"/>
    </location>
</feature>
<comment type="miscellaneous">
    <text evidence="14">Carbon 2 of the heme B porphyrin ring is defined according to the Fischer nomenclature.</text>
</comment>
<dbReference type="Gene3D" id="1.10.357.140">
    <property type="entry name" value="UbiA prenyltransferase"/>
    <property type="match status" value="1"/>
</dbReference>
<evidence type="ECO:0000256" key="13">
    <source>
        <dbReference type="ARBA" id="ARBA00047690"/>
    </source>
</evidence>
<dbReference type="RefSeq" id="WP_189607822.1">
    <property type="nucleotide sequence ID" value="NZ_BMXR01000003.1"/>
</dbReference>
<gene>
    <name evidence="15" type="primary">cyoE1</name>
    <name evidence="14" type="synonym">cyoE</name>
    <name evidence="15" type="ORF">GCM10007392_14070</name>
</gene>
<dbReference type="Pfam" id="PF01040">
    <property type="entry name" value="UbiA"/>
    <property type="match status" value="1"/>
</dbReference>
<proteinExistence type="inferred from homology"/>
<dbReference type="NCBIfam" id="NF003349">
    <property type="entry name" value="PRK04375.1-2"/>
    <property type="match status" value="1"/>
</dbReference>
<evidence type="ECO:0000256" key="6">
    <source>
        <dbReference type="ARBA" id="ARBA00022692"/>
    </source>
</evidence>
<evidence type="ECO:0000313" key="15">
    <source>
        <dbReference type="EMBL" id="GGX48320.1"/>
    </source>
</evidence>
<keyword evidence="6 14" id="KW-0812">Transmembrane</keyword>
<evidence type="ECO:0000256" key="7">
    <source>
        <dbReference type="ARBA" id="ARBA00022989"/>
    </source>
</evidence>
<protein>
    <recommendedName>
        <fullName evidence="11 14">Protoheme IX farnesyltransferase</fullName>
        <ecNumber evidence="3 14">2.5.1.141</ecNumber>
    </recommendedName>
    <alternativeName>
        <fullName evidence="12 14">Heme B farnesyltransferase</fullName>
    </alternativeName>
    <alternativeName>
        <fullName evidence="10 14">Heme O synthase</fullName>
    </alternativeName>
</protein>
<evidence type="ECO:0000256" key="10">
    <source>
        <dbReference type="ARBA" id="ARBA00030253"/>
    </source>
</evidence>
<comment type="pathway">
    <text evidence="2 14">Porphyrin-containing compound metabolism; heme O biosynthesis; heme O from protoheme: step 1/1.</text>
</comment>
<dbReference type="NCBIfam" id="TIGR01473">
    <property type="entry name" value="cyoE_ctaB"/>
    <property type="match status" value="1"/>
</dbReference>
<keyword evidence="9 14" id="KW-0472">Membrane</keyword>
<dbReference type="PANTHER" id="PTHR43448">
    <property type="entry name" value="PROTOHEME IX FARNESYLTRANSFERASE, MITOCHONDRIAL"/>
    <property type="match status" value="1"/>
</dbReference>
<feature type="transmembrane region" description="Helical" evidence="14">
    <location>
        <begin position="145"/>
        <end position="164"/>
    </location>
</feature>
<comment type="function">
    <text evidence="14">Converts heme B (protoheme IX) to heme O by substitution of the vinyl group on carbon 2 of heme B porphyrin ring with a hydroxyethyl farnesyl side group.</text>
</comment>
<dbReference type="FunFam" id="1.10.357.140:FF:000001">
    <property type="entry name" value="Protoheme IX farnesyltransferase"/>
    <property type="match status" value="1"/>
</dbReference>
<keyword evidence="8 14" id="KW-0350">Heme biosynthesis</keyword>
<dbReference type="CDD" id="cd13957">
    <property type="entry name" value="PT_UbiA_Cox10"/>
    <property type="match status" value="1"/>
</dbReference>
<evidence type="ECO:0000256" key="11">
    <source>
        <dbReference type="ARBA" id="ARBA00040810"/>
    </source>
</evidence>
<reference evidence="15" key="2">
    <citation type="submission" date="2020-09" db="EMBL/GenBank/DDBJ databases">
        <authorList>
            <person name="Sun Q."/>
            <person name="Kim S."/>
        </authorList>
    </citation>
    <scope>NUCLEOTIDE SEQUENCE</scope>
    <source>
        <strain evidence="15">KCTC 22169</strain>
    </source>
</reference>
<feature type="transmembrane region" description="Helical" evidence="14">
    <location>
        <begin position="170"/>
        <end position="192"/>
    </location>
</feature>
<evidence type="ECO:0000256" key="14">
    <source>
        <dbReference type="HAMAP-Rule" id="MF_00154"/>
    </source>
</evidence>
<reference evidence="15" key="1">
    <citation type="journal article" date="2014" name="Int. J. Syst. Evol. Microbiol.">
        <title>Complete genome sequence of Corynebacterium casei LMG S-19264T (=DSM 44701T), isolated from a smear-ripened cheese.</title>
        <authorList>
            <consortium name="US DOE Joint Genome Institute (JGI-PGF)"/>
            <person name="Walter F."/>
            <person name="Albersmeier A."/>
            <person name="Kalinowski J."/>
            <person name="Ruckert C."/>
        </authorList>
    </citation>
    <scope>NUCLEOTIDE SEQUENCE</scope>
    <source>
        <strain evidence="15">KCTC 22169</strain>
    </source>
</reference>
<evidence type="ECO:0000256" key="2">
    <source>
        <dbReference type="ARBA" id="ARBA00004919"/>
    </source>
</evidence>
<sequence>MSKTATARHQGLWHDFYEMTKPKVVMLMLITAWVGMALAPSESFPLAGVVLGTLGIAALAASGAAFNHLLDRKIDQRMARTHRRPVATGRVSMQQGVVFAGSLTVLGFIVLYLWVNTLTAWLTLASMVGYAVIYTGFLKRATPQNIVIGGLAGAMPPLLGWTSVTGEIGALPLLLVLIIFAWTPPHFWALAIHRIKDYQNAEIPMMPVTHGIAYTKMHVWLYSWLLLAISLLPFATLNMGPVYAVCALALGLRYLQWNWWLLMDRKANAAWGSFRFSITYLLLLFVALLLDHSVRALF</sequence>
<evidence type="ECO:0000256" key="1">
    <source>
        <dbReference type="ARBA" id="ARBA00004651"/>
    </source>
</evidence>
<dbReference type="EC" id="2.5.1.141" evidence="3 14"/>
<dbReference type="AlphaFoldDB" id="A0A918K4D8"/>
<comment type="similarity">
    <text evidence="14">Belongs to the UbiA prenyltransferase family. Protoheme IX farnesyltransferase subfamily.</text>
</comment>
<keyword evidence="5 14" id="KW-0808">Transferase</keyword>
<keyword evidence="4 14" id="KW-1003">Cell membrane</keyword>
<evidence type="ECO:0000313" key="16">
    <source>
        <dbReference type="Proteomes" id="UP000626148"/>
    </source>
</evidence>
<feature type="transmembrane region" description="Helical" evidence="14">
    <location>
        <begin position="91"/>
        <end position="114"/>
    </location>
</feature>
<feature type="transmembrane region" description="Helical" evidence="14">
    <location>
        <begin position="46"/>
        <end position="70"/>
    </location>
</feature>
<dbReference type="InterPro" id="IPR006369">
    <property type="entry name" value="Protohaem_IX_farnesylTrfase"/>
</dbReference>
<dbReference type="InterPro" id="IPR000537">
    <property type="entry name" value="UbiA_prenyltransferase"/>
</dbReference>
<dbReference type="Proteomes" id="UP000626148">
    <property type="component" value="Unassembled WGS sequence"/>
</dbReference>
<dbReference type="GO" id="GO:0005886">
    <property type="term" value="C:plasma membrane"/>
    <property type="evidence" value="ECO:0007669"/>
    <property type="project" value="UniProtKB-SubCell"/>
</dbReference>
<evidence type="ECO:0000256" key="5">
    <source>
        <dbReference type="ARBA" id="ARBA00022679"/>
    </source>
</evidence>
<organism evidence="15 16">
    <name type="scientific">Saccharospirillum salsuginis</name>
    <dbReference type="NCBI Taxonomy" id="418750"/>
    <lineage>
        <taxon>Bacteria</taxon>
        <taxon>Pseudomonadati</taxon>
        <taxon>Pseudomonadota</taxon>
        <taxon>Gammaproteobacteria</taxon>
        <taxon>Oceanospirillales</taxon>
        <taxon>Saccharospirillaceae</taxon>
        <taxon>Saccharospirillum</taxon>
    </lineage>
</organism>
<feature type="transmembrane region" description="Helical" evidence="14">
    <location>
        <begin position="24"/>
        <end position="40"/>
    </location>
</feature>
<dbReference type="PANTHER" id="PTHR43448:SF7">
    <property type="entry name" value="4-HYDROXYBENZOATE SOLANESYLTRANSFERASE"/>
    <property type="match status" value="1"/>
</dbReference>
<dbReference type="PROSITE" id="PS00943">
    <property type="entry name" value="UBIA"/>
    <property type="match status" value="1"/>
</dbReference>
<evidence type="ECO:0000256" key="9">
    <source>
        <dbReference type="ARBA" id="ARBA00023136"/>
    </source>
</evidence>
<feature type="transmembrane region" description="Helical" evidence="14">
    <location>
        <begin position="269"/>
        <end position="290"/>
    </location>
</feature>
<dbReference type="HAMAP" id="MF_00154">
    <property type="entry name" value="CyoE_CtaB"/>
    <property type="match status" value="1"/>
</dbReference>
<evidence type="ECO:0000256" key="12">
    <source>
        <dbReference type="ARBA" id="ARBA00042475"/>
    </source>
</evidence>
<dbReference type="GO" id="GO:0008495">
    <property type="term" value="F:protoheme IX farnesyltransferase activity"/>
    <property type="evidence" value="ECO:0007669"/>
    <property type="project" value="UniProtKB-UniRule"/>
</dbReference>
<dbReference type="InterPro" id="IPR044878">
    <property type="entry name" value="UbiA_sf"/>
</dbReference>
<comment type="catalytic activity">
    <reaction evidence="13 14">
        <text>heme b + (2E,6E)-farnesyl diphosphate + H2O = Fe(II)-heme o + diphosphate</text>
        <dbReference type="Rhea" id="RHEA:28070"/>
        <dbReference type="ChEBI" id="CHEBI:15377"/>
        <dbReference type="ChEBI" id="CHEBI:33019"/>
        <dbReference type="ChEBI" id="CHEBI:60344"/>
        <dbReference type="ChEBI" id="CHEBI:60530"/>
        <dbReference type="ChEBI" id="CHEBI:175763"/>
        <dbReference type="EC" id="2.5.1.141"/>
    </reaction>
</comment>